<geneLocation type="plasmid" evidence="1">
    <name>p18813-P03</name>
</geneLocation>
<sequence>MFQTKYTLDYDNVSNEFLVEDSHDN</sequence>
<protein>
    <submittedName>
        <fullName evidence="1">Uncharacterized protein</fullName>
    </submittedName>
</protein>
<accession>E4PYF9</accession>
<organism evidence="1">
    <name type="scientific">Staphylococcus aureus</name>
    <dbReference type="NCBI Taxonomy" id="1280"/>
    <lineage>
        <taxon>Bacteria</taxon>
        <taxon>Bacillati</taxon>
        <taxon>Bacillota</taxon>
        <taxon>Bacilli</taxon>
        <taxon>Bacillales</taxon>
        <taxon>Staphylococcaceae</taxon>
        <taxon>Staphylococcus</taxon>
    </lineage>
</organism>
<reference evidence="1" key="1">
    <citation type="journal article" date="2010" name="J. Clin. Microbiol.">
        <title>Complete nucleotide sequence analysis of plasmids in strains of Staphylococcus aureus clone USA300 reveals a high level of identity among isolates with closely related core genome sequences.</title>
        <authorList>
            <person name="Kennedy A.D."/>
            <person name="Porcella S.F."/>
            <person name="Martens C."/>
            <person name="Whitney A.R."/>
            <person name="Braughton K.R."/>
            <person name="Chen L."/>
            <person name="Craig C.T."/>
            <person name="Tenover F.C."/>
            <person name="Kreiswirth B.N."/>
            <person name="Musser J.M."/>
            <person name="Deleo F.R."/>
        </authorList>
    </citation>
    <scope>NUCLEOTIDE SEQUENCE</scope>
    <source>
        <strain evidence="1">18813</strain>
        <plasmid evidence="1">p18813-P03</plasmid>
    </source>
</reference>
<dbReference type="AlphaFoldDB" id="E4PYF9"/>
<name>E4PYF9_STAAU</name>
<gene>
    <name evidence="1" type="ORF">SUM_0029p2</name>
</gene>
<dbReference type="EMBL" id="CP002145">
    <property type="protein sequence ID" value="ADM29105.1"/>
    <property type="molecule type" value="Genomic_DNA"/>
</dbReference>
<keyword evidence="1" id="KW-0614">Plasmid</keyword>
<evidence type="ECO:0000313" key="1">
    <source>
        <dbReference type="EMBL" id="ADM29105.1"/>
    </source>
</evidence>
<proteinExistence type="predicted"/>